<name>A0A5C5BD70_9MICO</name>
<feature type="region of interest" description="Disordered" evidence="7">
    <location>
        <begin position="1"/>
        <end position="25"/>
    </location>
</feature>
<sequence length="450" mass="48400">MTSHQPTGSTGPSGPTGTVVPAASTGTRLDPWYGSYSARTHGMRASEIRALFAVANRPEVVSLAGGMPNIADLPMGRFADTVADLLRTRGTRALQYGSGQGEPELRTQITEVMALEQINAHPDDVVVTTGSQQALDLVARIFLDPGDVVVAEAPSYVGALGVFRAYEADVVHTPMDADGLVPEALDELLTRLAAQGRRAKLLYTVPNFHNPGGVTLSLERRPRVVEVARRHGVLILEDNPYGLLGFDGDPLPALASFAPDDVVYLGSFSKTFAPGYRLGWALAPHAVREKLVLASESAILCPSVAAQLTVSAYLTQFDWRAQVKEYRLMYAERRDAMVGALAEHLPTCSWTTPEGGFYVWLRLPDGLDSREMLPRAVTSLVAYVPGTAFYADGQGSTHLRLSYCYPTPERIVEGVRRLAGVVNAEADLVRMFGTAASRPHGVESPATGTL</sequence>
<feature type="domain" description="Aminotransferase class I/classII large" evidence="8">
    <location>
        <begin position="89"/>
        <end position="418"/>
    </location>
</feature>
<dbReference type="GO" id="GO:0008483">
    <property type="term" value="F:transaminase activity"/>
    <property type="evidence" value="ECO:0007669"/>
    <property type="project" value="UniProtKB-KW"/>
</dbReference>
<dbReference type="Gene3D" id="3.90.1150.10">
    <property type="entry name" value="Aspartate Aminotransferase, domain 1"/>
    <property type="match status" value="1"/>
</dbReference>
<reference evidence="9 10" key="1">
    <citation type="submission" date="2019-06" db="EMBL/GenBank/DDBJ databases">
        <title>Draft genome sequence of Miniimonas arenae KCTC 19750T isolated from sea sand.</title>
        <authorList>
            <person name="Park S.-J."/>
        </authorList>
    </citation>
    <scope>NUCLEOTIDE SEQUENCE [LARGE SCALE GENOMIC DNA]</scope>
    <source>
        <strain evidence="9 10">KCTC 19750</strain>
    </source>
</reference>
<keyword evidence="4 9" id="KW-0032">Aminotransferase</keyword>
<dbReference type="AlphaFoldDB" id="A0A5C5BD70"/>
<dbReference type="InterPro" id="IPR015424">
    <property type="entry name" value="PyrdxlP-dep_Trfase"/>
</dbReference>
<dbReference type="Gene3D" id="3.40.640.10">
    <property type="entry name" value="Type I PLP-dependent aspartate aminotransferase-like (Major domain)"/>
    <property type="match status" value="1"/>
</dbReference>
<evidence type="ECO:0000259" key="8">
    <source>
        <dbReference type="Pfam" id="PF00155"/>
    </source>
</evidence>
<dbReference type="Proteomes" id="UP000313849">
    <property type="component" value="Unassembled WGS sequence"/>
</dbReference>
<comment type="caution">
    <text evidence="9">The sequence shown here is derived from an EMBL/GenBank/DDBJ whole genome shotgun (WGS) entry which is preliminary data.</text>
</comment>
<dbReference type="SUPFAM" id="SSF53383">
    <property type="entry name" value="PLP-dependent transferases"/>
    <property type="match status" value="1"/>
</dbReference>
<keyword evidence="6" id="KW-0663">Pyridoxal phosphate</keyword>
<dbReference type="CDD" id="cd00609">
    <property type="entry name" value="AAT_like"/>
    <property type="match status" value="1"/>
</dbReference>
<evidence type="ECO:0000256" key="2">
    <source>
        <dbReference type="ARBA" id="ARBA00007441"/>
    </source>
</evidence>
<comment type="cofactor">
    <cofactor evidence="1">
        <name>pyridoxal 5'-phosphate</name>
        <dbReference type="ChEBI" id="CHEBI:597326"/>
    </cofactor>
</comment>
<organism evidence="9 10">
    <name type="scientific">Miniimonas arenae</name>
    <dbReference type="NCBI Taxonomy" id="676201"/>
    <lineage>
        <taxon>Bacteria</taxon>
        <taxon>Bacillati</taxon>
        <taxon>Actinomycetota</taxon>
        <taxon>Actinomycetes</taxon>
        <taxon>Micrococcales</taxon>
        <taxon>Beutenbergiaceae</taxon>
        <taxon>Miniimonas</taxon>
    </lineage>
</organism>
<evidence type="ECO:0000256" key="3">
    <source>
        <dbReference type="ARBA" id="ARBA00011738"/>
    </source>
</evidence>
<dbReference type="InterPro" id="IPR015422">
    <property type="entry name" value="PyrdxlP-dep_Trfase_small"/>
</dbReference>
<protein>
    <submittedName>
        <fullName evidence="9">PLP-dependent aminotransferase family protein</fullName>
    </submittedName>
</protein>
<evidence type="ECO:0000256" key="7">
    <source>
        <dbReference type="SAM" id="MobiDB-lite"/>
    </source>
</evidence>
<evidence type="ECO:0000313" key="9">
    <source>
        <dbReference type="EMBL" id="TNU73967.1"/>
    </source>
</evidence>
<comment type="subunit">
    <text evidence="3">Homodimer.</text>
</comment>
<comment type="similarity">
    <text evidence="2">Belongs to the class-I pyridoxal-phosphate-dependent aminotransferase family.</text>
</comment>
<dbReference type="InterPro" id="IPR004839">
    <property type="entry name" value="Aminotransferase_I/II_large"/>
</dbReference>
<accession>A0A5C5BD70</accession>
<dbReference type="PANTHER" id="PTHR42790:SF19">
    <property type="entry name" value="KYNURENINE_ALPHA-AMINOADIPATE AMINOTRANSFERASE, MITOCHONDRIAL"/>
    <property type="match status" value="1"/>
</dbReference>
<gene>
    <name evidence="9" type="ORF">FH969_08585</name>
</gene>
<proteinExistence type="inferred from homology"/>
<dbReference type="GO" id="GO:1901605">
    <property type="term" value="P:alpha-amino acid metabolic process"/>
    <property type="evidence" value="ECO:0007669"/>
    <property type="project" value="TreeGrafter"/>
</dbReference>
<dbReference type="OrthoDB" id="199743at2"/>
<evidence type="ECO:0000256" key="1">
    <source>
        <dbReference type="ARBA" id="ARBA00001933"/>
    </source>
</evidence>
<dbReference type="Pfam" id="PF00155">
    <property type="entry name" value="Aminotran_1_2"/>
    <property type="match status" value="1"/>
</dbReference>
<keyword evidence="5 9" id="KW-0808">Transferase</keyword>
<evidence type="ECO:0000256" key="6">
    <source>
        <dbReference type="ARBA" id="ARBA00022898"/>
    </source>
</evidence>
<dbReference type="PANTHER" id="PTHR42790">
    <property type="entry name" value="AMINOTRANSFERASE"/>
    <property type="match status" value="1"/>
</dbReference>
<dbReference type="InterPro" id="IPR015421">
    <property type="entry name" value="PyrdxlP-dep_Trfase_major"/>
</dbReference>
<dbReference type="GO" id="GO:0030170">
    <property type="term" value="F:pyridoxal phosphate binding"/>
    <property type="evidence" value="ECO:0007669"/>
    <property type="project" value="InterPro"/>
</dbReference>
<evidence type="ECO:0000256" key="4">
    <source>
        <dbReference type="ARBA" id="ARBA00022576"/>
    </source>
</evidence>
<dbReference type="EMBL" id="VENP01000028">
    <property type="protein sequence ID" value="TNU73967.1"/>
    <property type="molecule type" value="Genomic_DNA"/>
</dbReference>
<evidence type="ECO:0000313" key="10">
    <source>
        <dbReference type="Proteomes" id="UP000313849"/>
    </source>
</evidence>
<evidence type="ECO:0000256" key="5">
    <source>
        <dbReference type="ARBA" id="ARBA00022679"/>
    </source>
</evidence>
<keyword evidence="10" id="KW-1185">Reference proteome</keyword>
<dbReference type="RefSeq" id="WP_108718688.1">
    <property type="nucleotide sequence ID" value="NZ_VENP01000028.1"/>
</dbReference>
<dbReference type="FunFam" id="3.40.640.10:FF:000053">
    <property type="entry name" value="Aminotransferase, class I"/>
    <property type="match status" value="1"/>
</dbReference>
<dbReference type="InterPro" id="IPR050859">
    <property type="entry name" value="Class-I_PLP-dep_aminotransf"/>
</dbReference>
<feature type="compositionally biased region" description="Low complexity" evidence="7">
    <location>
        <begin position="1"/>
        <end position="21"/>
    </location>
</feature>